<protein>
    <submittedName>
        <fullName evidence="1">Uncharacterized protein</fullName>
    </submittedName>
</protein>
<comment type="caution">
    <text evidence="1">The sequence shown here is derived from an EMBL/GenBank/DDBJ whole genome shotgun (WGS) entry which is preliminary data.</text>
</comment>
<proteinExistence type="predicted"/>
<dbReference type="EMBL" id="LNQE01001500">
    <property type="protein sequence ID" value="KUG16399.1"/>
    <property type="molecule type" value="Genomic_DNA"/>
</dbReference>
<name>A0A0W8F6A6_9ZZZZ</name>
<dbReference type="AlphaFoldDB" id="A0A0W8F6A6"/>
<sequence>MGPRRIGLLMMMAARAMHEKGKLFTLTLLLVLELASLASAAHESGPVGPYNVSFDMNTTEDYIVVVEAPTQGVTSDGINFTRYNLTVDGSDHFIFLILTRYDVPMLANTTANAYIVWDALINAGADEPAIYQPLIDGKPGVLGNFRFERQNLGGGQYEEGDLIVAASYSPDGKEYEDGIYRGNTDCRVISTFPWEVIRDMLNTLHIEVPDQ</sequence>
<evidence type="ECO:0000313" key="1">
    <source>
        <dbReference type="EMBL" id="KUG16399.1"/>
    </source>
</evidence>
<gene>
    <name evidence="1" type="ORF">ASZ90_013924</name>
</gene>
<reference evidence="1" key="1">
    <citation type="journal article" date="2015" name="Proc. Natl. Acad. Sci. U.S.A.">
        <title>Networks of energetic and metabolic interactions define dynamics in microbial communities.</title>
        <authorList>
            <person name="Embree M."/>
            <person name="Liu J.K."/>
            <person name="Al-Bassam M.M."/>
            <person name="Zengler K."/>
        </authorList>
    </citation>
    <scope>NUCLEOTIDE SEQUENCE</scope>
</reference>
<organism evidence="1">
    <name type="scientific">hydrocarbon metagenome</name>
    <dbReference type="NCBI Taxonomy" id="938273"/>
    <lineage>
        <taxon>unclassified sequences</taxon>
        <taxon>metagenomes</taxon>
        <taxon>ecological metagenomes</taxon>
    </lineage>
</organism>
<accession>A0A0W8F6A6</accession>